<dbReference type="InterPro" id="IPR001834">
    <property type="entry name" value="CBR-like"/>
</dbReference>
<evidence type="ECO:0000256" key="1">
    <source>
        <dbReference type="ARBA" id="ARBA00001974"/>
    </source>
</evidence>
<dbReference type="PANTHER" id="PTHR19370:SF185">
    <property type="entry name" value="NADH-CYTOCHROME B5 REDUCTASE"/>
    <property type="match status" value="1"/>
</dbReference>
<evidence type="ECO:0000313" key="8">
    <source>
        <dbReference type="Proteomes" id="UP001174909"/>
    </source>
</evidence>
<dbReference type="PROSITE" id="PS51384">
    <property type="entry name" value="FAD_FR"/>
    <property type="match status" value="1"/>
</dbReference>
<accession>A0AA35W4K5</accession>
<keyword evidence="2 5" id="KW-0285">Flavoprotein</keyword>
<evidence type="ECO:0000256" key="3">
    <source>
        <dbReference type="ARBA" id="ARBA00022827"/>
    </source>
</evidence>
<keyword evidence="3 5" id="KW-0274">FAD</keyword>
<feature type="domain" description="FAD-binding FR-type" evidence="6">
    <location>
        <begin position="1"/>
        <end position="77"/>
    </location>
</feature>
<dbReference type="GO" id="GO:0016491">
    <property type="term" value="F:oxidoreductase activity"/>
    <property type="evidence" value="ECO:0007669"/>
    <property type="project" value="UniProtKB-KW"/>
</dbReference>
<name>A0AA35W4K5_GEOBA</name>
<proteinExistence type="predicted"/>
<dbReference type="GO" id="GO:0071949">
    <property type="term" value="F:FAD binding"/>
    <property type="evidence" value="ECO:0007669"/>
    <property type="project" value="TreeGrafter"/>
</dbReference>
<dbReference type="AlphaFoldDB" id="A0AA35W4K5"/>
<evidence type="ECO:0000256" key="2">
    <source>
        <dbReference type="ARBA" id="ARBA00022630"/>
    </source>
</evidence>
<evidence type="ECO:0000313" key="7">
    <source>
        <dbReference type="EMBL" id="CAI8002137.1"/>
    </source>
</evidence>
<protein>
    <submittedName>
        <fullName evidence="7">Cytochrome b5 reductase 4</fullName>
    </submittedName>
</protein>
<sequence length="99" mass="10973">MKFHVPVGQFVRLKASIKGETVVREYTPAVSIVDSNKEHLKLMIKIYPEGKMTQYLSTIQTGDPLLISEPAGSFCTDLVNSTKELVLIAAGTVYSSWRV</sequence>
<dbReference type="Proteomes" id="UP001174909">
    <property type="component" value="Unassembled WGS sequence"/>
</dbReference>
<feature type="binding site" evidence="5">
    <location>
        <position position="26"/>
    </location>
    <ligand>
        <name>FAD</name>
        <dbReference type="ChEBI" id="CHEBI:57692"/>
    </ligand>
</feature>
<dbReference type="Gene3D" id="2.40.30.10">
    <property type="entry name" value="Translation factors"/>
    <property type="match status" value="1"/>
</dbReference>
<keyword evidence="4" id="KW-0560">Oxidoreductase</keyword>
<dbReference type="InterPro" id="IPR008333">
    <property type="entry name" value="Cbr1-like_FAD-bd_dom"/>
</dbReference>
<dbReference type="GO" id="GO:0005739">
    <property type="term" value="C:mitochondrion"/>
    <property type="evidence" value="ECO:0007669"/>
    <property type="project" value="TreeGrafter"/>
</dbReference>
<organism evidence="7 8">
    <name type="scientific">Geodia barretti</name>
    <name type="common">Barrett's horny sponge</name>
    <dbReference type="NCBI Taxonomy" id="519541"/>
    <lineage>
        <taxon>Eukaryota</taxon>
        <taxon>Metazoa</taxon>
        <taxon>Porifera</taxon>
        <taxon>Demospongiae</taxon>
        <taxon>Heteroscleromorpha</taxon>
        <taxon>Tetractinellida</taxon>
        <taxon>Astrophorina</taxon>
        <taxon>Geodiidae</taxon>
        <taxon>Geodia</taxon>
    </lineage>
</organism>
<dbReference type="InterPro" id="IPR017927">
    <property type="entry name" value="FAD-bd_FR_type"/>
</dbReference>
<feature type="binding site" evidence="5">
    <location>
        <position position="52"/>
    </location>
    <ligand>
        <name>FAD</name>
        <dbReference type="ChEBI" id="CHEBI:57692"/>
    </ligand>
</feature>
<evidence type="ECO:0000256" key="5">
    <source>
        <dbReference type="PIRSR" id="PIRSR601834-1"/>
    </source>
</evidence>
<reference evidence="7" key="1">
    <citation type="submission" date="2023-03" db="EMBL/GenBank/DDBJ databases">
        <authorList>
            <person name="Steffen K."/>
            <person name="Cardenas P."/>
        </authorList>
    </citation>
    <scope>NUCLEOTIDE SEQUENCE</scope>
</reference>
<feature type="binding site" evidence="5">
    <location>
        <position position="51"/>
    </location>
    <ligand>
        <name>FAD</name>
        <dbReference type="ChEBI" id="CHEBI:57692"/>
    </ligand>
</feature>
<comment type="caution">
    <text evidence="7">The sequence shown here is derived from an EMBL/GenBank/DDBJ whole genome shotgun (WGS) entry which is preliminary data.</text>
</comment>
<feature type="binding site" evidence="5">
    <location>
        <position position="45"/>
    </location>
    <ligand>
        <name>FAD</name>
        <dbReference type="ChEBI" id="CHEBI:57692"/>
    </ligand>
</feature>
<evidence type="ECO:0000259" key="6">
    <source>
        <dbReference type="PROSITE" id="PS51384"/>
    </source>
</evidence>
<evidence type="ECO:0000256" key="4">
    <source>
        <dbReference type="ARBA" id="ARBA00023002"/>
    </source>
</evidence>
<dbReference type="InterPro" id="IPR017938">
    <property type="entry name" value="Riboflavin_synthase-like_b-brl"/>
</dbReference>
<comment type="cofactor">
    <cofactor evidence="1 5">
        <name>FAD</name>
        <dbReference type="ChEBI" id="CHEBI:57692"/>
    </cofactor>
</comment>
<dbReference type="Pfam" id="PF00970">
    <property type="entry name" value="FAD_binding_6"/>
    <property type="match status" value="1"/>
</dbReference>
<dbReference type="SUPFAM" id="SSF63380">
    <property type="entry name" value="Riboflavin synthase domain-like"/>
    <property type="match status" value="1"/>
</dbReference>
<dbReference type="EMBL" id="CASHTH010000464">
    <property type="protein sequence ID" value="CAI8002137.1"/>
    <property type="molecule type" value="Genomic_DNA"/>
</dbReference>
<feature type="binding site" evidence="5">
    <location>
        <position position="24"/>
    </location>
    <ligand>
        <name>FAD</name>
        <dbReference type="ChEBI" id="CHEBI:57692"/>
    </ligand>
</feature>
<keyword evidence="8" id="KW-1185">Reference proteome</keyword>
<gene>
    <name evidence="7" type="ORF">GBAR_LOCUS3335</name>
</gene>
<dbReference type="PANTHER" id="PTHR19370">
    <property type="entry name" value="NADH-CYTOCHROME B5 REDUCTASE"/>
    <property type="match status" value="1"/>
</dbReference>